<evidence type="ECO:0000313" key="2">
    <source>
        <dbReference type="Proteomes" id="UP000824120"/>
    </source>
</evidence>
<protein>
    <submittedName>
        <fullName evidence="1">Uncharacterized protein</fullName>
    </submittedName>
</protein>
<evidence type="ECO:0000313" key="1">
    <source>
        <dbReference type="EMBL" id="KAG5590027.1"/>
    </source>
</evidence>
<organism evidence="1 2">
    <name type="scientific">Solanum commersonii</name>
    <name type="common">Commerson's wild potato</name>
    <name type="synonym">Commerson's nightshade</name>
    <dbReference type="NCBI Taxonomy" id="4109"/>
    <lineage>
        <taxon>Eukaryota</taxon>
        <taxon>Viridiplantae</taxon>
        <taxon>Streptophyta</taxon>
        <taxon>Embryophyta</taxon>
        <taxon>Tracheophyta</taxon>
        <taxon>Spermatophyta</taxon>
        <taxon>Magnoliopsida</taxon>
        <taxon>eudicotyledons</taxon>
        <taxon>Gunneridae</taxon>
        <taxon>Pentapetalae</taxon>
        <taxon>asterids</taxon>
        <taxon>lamiids</taxon>
        <taxon>Solanales</taxon>
        <taxon>Solanaceae</taxon>
        <taxon>Solanoideae</taxon>
        <taxon>Solaneae</taxon>
        <taxon>Solanum</taxon>
    </lineage>
</organism>
<dbReference type="AlphaFoldDB" id="A0A9J5XP51"/>
<accession>A0A9J5XP51</accession>
<dbReference type="Proteomes" id="UP000824120">
    <property type="component" value="Chromosome 8"/>
</dbReference>
<name>A0A9J5XP51_SOLCO</name>
<dbReference type="EMBL" id="JACXVP010000008">
    <property type="protein sequence ID" value="KAG5590027.1"/>
    <property type="molecule type" value="Genomic_DNA"/>
</dbReference>
<proteinExistence type="predicted"/>
<sequence>MEEYFFINPKQFITHEWLQFTNSRLSRSKLLKEGYNFSIQVTNDMVCPTKSCYHASIQLC</sequence>
<reference evidence="1 2" key="1">
    <citation type="submission" date="2020-09" db="EMBL/GenBank/DDBJ databases">
        <title>De no assembly of potato wild relative species, Solanum commersonii.</title>
        <authorList>
            <person name="Cho K."/>
        </authorList>
    </citation>
    <scope>NUCLEOTIDE SEQUENCE [LARGE SCALE GENOMIC DNA]</scope>
    <source>
        <strain evidence="1">LZ3.2</strain>
        <tissue evidence="1">Leaf</tissue>
    </source>
</reference>
<gene>
    <name evidence="1" type="ORF">H5410_040541</name>
</gene>
<keyword evidence="2" id="KW-1185">Reference proteome</keyword>
<comment type="caution">
    <text evidence="1">The sequence shown here is derived from an EMBL/GenBank/DDBJ whole genome shotgun (WGS) entry which is preliminary data.</text>
</comment>